<gene>
    <name evidence="1" type="ORF">HINF_LOCUS15277</name>
</gene>
<name>A0ABP1HM18_9EUKA</name>
<organism evidence="1 2">
    <name type="scientific">Hexamita inflata</name>
    <dbReference type="NCBI Taxonomy" id="28002"/>
    <lineage>
        <taxon>Eukaryota</taxon>
        <taxon>Metamonada</taxon>
        <taxon>Diplomonadida</taxon>
        <taxon>Hexamitidae</taxon>
        <taxon>Hexamitinae</taxon>
        <taxon>Hexamita</taxon>
    </lineage>
</organism>
<sequence>MDTTVPCLQRPLQSRLQRPCFDFRFLAVSMTKTNLIIFCLQLQRPYYYENNQIVNNFTYFYKIFNISLKRCYCWYHFIIWKKQSFDSLRYEPLKQNSGWSQGSQERLSSASCLRSFSFFFNALLQMLFNLGRITRSPVQILDLCSKFESFSIILPSQDRNAWRKYFKVTSLARSGFFLEQLVLLNYILFKSKGKLGSLPAYNIRPLYHDNGNQQEMVLEQELLLLQCSDNLISLNSHEETIILRECLGRLNIPLIKKGWRWYEFSIISENMNQIQWRAILVIEAKSRSNLAIETILKNLI</sequence>
<accession>A0ABP1HM18</accession>
<dbReference type="Proteomes" id="UP001642409">
    <property type="component" value="Unassembled WGS sequence"/>
</dbReference>
<protein>
    <submittedName>
        <fullName evidence="1">Hypothetical_protein</fullName>
    </submittedName>
</protein>
<evidence type="ECO:0000313" key="1">
    <source>
        <dbReference type="EMBL" id="CAL5997497.1"/>
    </source>
</evidence>
<reference evidence="1 2" key="1">
    <citation type="submission" date="2024-07" db="EMBL/GenBank/DDBJ databases">
        <authorList>
            <person name="Akdeniz Z."/>
        </authorList>
    </citation>
    <scope>NUCLEOTIDE SEQUENCE [LARGE SCALE GENOMIC DNA]</scope>
</reference>
<proteinExistence type="predicted"/>
<comment type="caution">
    <text evidence="1">The sequence shown here is derived from an EMBL/GenBank/DDBJ whole genome shotgun (WGS) entry which is preliminary data.</text>
</comment>
<dbReference type="EMBL" id="CAXDID020000036">
    <property type="protein sequence ID" value="CAL5997497.1"/>
    <property type="molecule type" value="Genomic_DNA"/>
</dbReference>
<keyword evidence="2" id="KW-1185">Reference proteome</keyword>
<evidence type="ECO:0000313" key="2">
    <source>
        <dbReference type="Proteomes" id="UP001642409"/>
    </source>
</evidence>